<reference evidence="2 3" key="1">
    <citation type="submission" date="2023-07" db="EMBL/GenBank/DDBJ databases">
        <title>Sorghum-associated microbial communities from plants grown in Nebraska, USA.</title>
        <authorList>
            <person name="Schachtman D."/>
        </authorList>
    </citation>
    <scope>NUCLEOTIDE SEQUENCE [LARGE SCALE GENOMIC DNA]</scope>
    <source>
        <strain evidence="2 3">BE313</strain>
    </source>
</reference>
<feature type="region of interest" description="Disordered" evidence="1">
    <location>
        <begin position="60"/>
        <end position="81"/>
    </location>
</feature>
<evidence type="ECO:0000313" key="3">
    <source>
        <dbReference type="Proteomes" id="UP001180487"/>
    </source>
</evidence>
<accession>A0ABU2C5Z4</accession>
<sequence>MATPTQIDQVAERTERLLLRYRELQRTNKLLTEQVASLEQERDSLKSRLGAARARIDALLERLPDAGPPPAVRAAPRKDTP</sequence>
<dbReference type="RefSeq" id="WP_116608674.1">
    <property type="nucleotide sequence ID" value="NZ_JAVDXT010000001.1"/>
</dbReference>
<keyword evidence="3" id="KW-1185">Reference proteome</keyword>
<keyword evidence="2" id="KW-0132">Cell division</keyword>
<evidence type="ECO:0000256" key="1">
    <source>
        <dbReference type="SAM" id="MobiDB-lite"/>
    </source>
</evidence>
<organism evidence="2 3">
    <name type="scientific">Rhodoferax ferrireducens</name>
    <dbReference type="NCBI Taxonomy" id="192843"/>
    <lineage>
        <taxon>Bacteria</taxon>
        <taxon>Pseudomonadati</taxon>
        <taxon>Pseudomonadota</taxon>
        <taxon>Betaproteobacteria</taxon>
        <taxon>Burkholderiales</taxon>
        <taxon>Comamonadaceae</taxon>
        <taxon>Rhodoferax</taxon>
    </lineage>
</organism>
<comment type="caution">
    <text evidence="2">The sequence shown here is derived from an EMBL/GenBank/DDBJ whole genome shotgun (WGS) entry which is preliminary data.</text>
</comment>
<evidence type="ECO:0000313" key="2">
    <source>
        <dbReference type="EMBL" id="MDR7376684.1"/>
    </source>
</evidence>
<dbReference type="Proteomes" id="UP001180487">
    <property type="component" value="Unassembled WGS sequence"/>
</dbReference>
<dbReference type="GO" id="GO:0051301">
    <property type="term" value="P:cell division"/>
    <property type="evidence" value="ECO:0007669"/>
    <property type="project" value="UniProtKB-KW"/>
</dbReference>
<dbReference type="EMBL" id="JAVDXT010000001">
    <property type="protein sequence ID" value="MDR7376684.1"/>
    <property type="molecule type" value="Genomic_DNA"/>
</dbReference>
<name>A0ABU2C5Z4_9BURK</name>
<protein>
    <submittedName>
        <fullName evidence="2">Cell division septum initiation protein DivIVA</fullName>
    </submittedName>
</protein>
<gene>
    <name evidence="2" type="ORF">J2X19_001342</name>
</gene>
<proteinExistence type="predicted"/>
<keyword evidence="2" id="KW-0131">Cell cycle</keyword>